<dbReference type="InterPro" id="IPR003959">
    <property type="entry name" value="ATPase_AAA_core"/>
</dbReference>
<proteinExistence type="predicted"/>
<dbReference type="Pfam" id="PF22942">
    <property type="entry name" value="DUF7025"/>
    <property type="match status" value="1"/>
</dbReference>
<evidence type="ECO:0000259" key="3">
    <source>
        <dbReference type="Pfam" id="PF22942"/>
    </source>
</evidence>
<comment type="caution">
    <text evidence="4">The sequence shown here is derived from an EMBL/GenBank/DDBJ whole genome shotgun (WGS) entry which is preliminary data.</text>
</comment>
<name>A0AAN7GUI2_9PEZI</name>
<reference evidence="4" key="1">
    <citation type="journal article" date="2023" name="Mol. Phylogenet. Evol.">
        <title>Genome-scale phylogeny and comparative genomics of the fungal order Sordariales.</title>
        <authorList>
            <person name="Hensen N."/>
            <person name="Bonometti L."/>
            <person name="Westerberg I."/>
            <person name="Brannstrom I.O."/>
            <person name="Guillou S."/>
            <person name="Cros-Aarteil S."/>
            <person name="Calhoun S."/>
            <person name="Haridas S."/>
            <person name="Kuo A."/>
            <person name="Mondo S."/>
            <person name="Pangilinan J."/>
            <person name="Riley R."/>
            <person name="LaButti K."/>
            <person name="Andreopoulos B."/>
            <person name="Lipzen A."/>
            <person name="Chen C."/>
            <person name="Yan M."/>
            <person name="Daum C."/>
            <person name="Ng V."/>
            <person name="Clum A."/>
            <person name="Steindorff A."/>
            <person name="Ohm R.A."/>
            <person name="Martin F."/>
            <person name="Silar P."/>
            <person name="Natvig D.O."/>
            <person name="Lalanne C."/>
            <person name="Gautier V."/>
            <person name="Ament-Velasquez S.L."/>
            <person name="Kruys A."/>
            <person name="Hutchinson M.I."/>
            <person name="Powell A.J."/>
            <person name="Barry K."/>
            <person name="Miller A.N."/>
            <person name="Grigoriev I.V."/>
            <person name="Debuchy R."/>
            <person name="Gladieux P."/>
            <person name="Hiltunen Thoren M."/>
            <person name="Johannesson H."/>
        </authorList>
    </citation>
    <scope>NUCLEOTIDE SEQUENCE</scope>
    <source>
        <strain evidence="4">CBS 990.96</strain>
    </source>
</reference>
<dbReference type="Proteomes" id="UP001301958">
    <property type="component" value="Unassembled WGS sequence"/>
</dbReference>
<evidence type="ECO:0000313" key="4">
    <source>
        <dbReference type="EMBL" id="KAK4225137.1"/>
    </source>
</evidence>
<accession>A0AAN7GUI2</accession>
<feature type="compositionally biased region" description="Acidic residues" evidence="1">
    <location>
        <begin position="56"/>
        <end position="73"/>
    </location>
</feature>
<feature type="compositionally biased region" description="Polar residues" evidence="1">
    <location>
        <begin position="118"/>
        <end position="129"/>
    </location>
</feature>
<dbReference type="Gene3D" id="3.40.50.300">
    <property type="entry name" value="P-loop containing nucleotide triphosphate hydrolases"/>
    <property type="match status" value="1"/>
</dbReference>
<protein>
    <recommendedName>
        <fullName evidence="6">ATPase AAA-type core domain-containing protein</fullName>
    </recommendedName>
</protein>
<dbReference type="PANTHER" id="PTHR46411:SF2">
    <property type="entry name" value="AAA+ ATPASE DOMAIN-CONTAINING PROTEIN"/>
    <property type="match status" value="1"/>
</dbReference>
<feature type="region of interest" description="Disordered" evidence="1">
    <location>
        <begin position="760"/>
        <end position="779"/>
    </location>
</feature>
<dbReference type="SUPFAM" id="SSF52540">
    <property type="entry name" value="P-loop containing nucleoside triphosphate hydrolases"/>
    <property type="match status" value="1"/>
</dbReference>
<evidence type="ECO:0000256" key="1">
    <source>
        <dbReference type="SAM" id="MobiDB-lite"/>
    </source>
</evidence>
<evidence type="ECO:0000259" key="2">
    <source>
        <dbReference type="Pfam" id="PF00004"/>
    </source>
</evidence>
<dbReference type="Pfam" id="PF00004">
    <property type="entry name" value="AAA"/>
    <property type="match status" value="1"/>
</dbReference>
<dbReference type="InterPro" id="IPR054289">
    <property type="entry name" value="DUF7025"/>
</dbReference>
<keyword evidence="5" id="KW-1185">Reference proteome</keyword>
<feature type="domain" description="ATPase AAA-type core" evidence="2">
    <location>
        <begin position="826"/>
        <end position="860"/>
    </location>
</feature>
<dbReference type="GO" id="GO:0005524">
    <property type="term" value="F:ATP binding"/>
    <property type="evidence" value="ECO:0007669"/>
    <property type="project" value="InterPro"/>
</dbReference>
<feature type="compositionally biased region" description="Polar residues" evidence="1">
    <location>
        <begin position="769"/>
        <end position="779"/>
    </location>
</feature>
<organism evidence="4 5">
    <name type="scientific">Podospora fimiseda</name>
    <dbReference type="NCBI Taxonomy" id="252190"/>
    <lineage>
        <taxon>Eukaryota</taxon>
        <taxon>Fungi</taxon>
        <taxon>Dikarya</taxon>
        <taxon>Ascomycota</taxon>
        <taxon>Pezizomycotina</taxon>
        <taxon>Sordariomycetes</taxon>
        <taxon>Sordariomycetidae</taxon>
        <taxon>Sordariales</taxon>
        <taxon>Podosporaceae</taxon>
        <taxon>Podospora</taxon>
    </lineage>
</organism>
<evidence type="ECO:0000313" key="5">
    <source>
        <dbReference type="Proteomes" id="UP001301958"/>
    </source>
</evidence>
<feature type="domain" description="DUF7025" evidence="3">
    <location>
        <begin position="480"/>
        <end position="587"/>
    </location>
</feature>
<sequence length="878" mass="99817">MSAPEAPNLPTASCHDDLGLGPSDSPGTEVYQGTDGANRGALQGNLAVVSDKSGEESYDSIDSEADTEDEEVEIDPKAMARQIRTLRQSLWDMQAQIARLEKKGKRASRKVQSERSGDNTSRSASSEMQSEVREQTEESQELANLKKRMEEFIQQQQRESALVKACAIEVEQRLVEERKELERKEAERAAQRAKLEEEARCRYELEVEARKKAEQVRIDAEMEARRTEMEARKKYEIEMKVRAEKEAQLAELKAKVHADALKAKAAIELDLVRDAELKAILDPKTSAQGKRKIREENNRREIHRRLELNAADLMFKYKRIRQASTLEGGAQVITTTFSRIECMGWKNFYKDHTDTDTSEQKPAMEVLLEKGNVFEPQTKFDLLSLSEEFFNFTPFPDRIRIHSAQDLRFLQDLAEKFGLVITENNELLVRSIVLIRPFKFLAHYEQRIRKNLENHPPSTPSSLQVFIDHCLLRRISYLASPSCTEVFFGDIWHLFKSGDFVFGQSGRQVYRVLSIASTCHRGLNTGANYFNPSRTASDGRETPIHILGVHLDFDGKQFGPIATEFIIKKYDGLKAIRSLEIYPANFDRNPEFWKKLTERGKKFIAAAGVQHMHYSGLALDTGDEIDSQVVLDFAEAFDSPDCQHWKPDIEMLVGASTLIPSVEACDGQQCCKQDIIVFDDQVEQQRNEEYMQRVLPPMWKDSKLPSAVVYPRTLEESKSTDNAFIDDEIILMSYRVFGFVLRTRKWAKLDIDCLRPIGTKRGHSAADKSPTQNPDQETSFDQLVLPRGHKDMVLSLITQHFRDKSSDRSGDDQVDIVRGKGKGLIMLLHGAPGVGKTSTAECVAELFRKPLFQITCAKPLNMHLKPPVTDHFELTTAH</sequence>
<evidence type="ECO:0008006" key="6">
    <source>
        <dbReference type="Google" id="ProtNLM"/>
    </source>
</evidence>
<feature type="region of interest" description="Disordered" evidence="1">
    <location>
        <begin position="1"/>
        <end position="79"/>
    </location>
</feature>
<dbReference type="InterPro" id="IPR027417">
    <property type="entry name" value="P-loop_NTPase"/>
</dbReference>
<dbReference type="GO" id="GO:0016887">
    <property type="term" value="F:ATP hydrolysis activity"/>
    <property type="evidence" value="ECO:0007669"/>
    <property type="project" value="InterPro"/>
</dbReference>
<feature type="region of interest" description="Disordered" evidence="1">
    <location>
        <begin position="101"/>
        <end position="143"/>
    </location>
</feature>
<gene>
    <name evidence="4" type="ORF">QBC38DRAFT_270746</name>
</gene>
<dbReference type="EMBL" id="MU865374">
    <property type="protein sequence ID" value="KAK4225137.1"/>
    <property type="molecule type" value="Genomic_DNA"/>
</dbReference>
<reference evidence="4" key="2">
    <citation type="submission" date="2023-05" db="EMBL/GenBank/DDBJ databases">
        <authorList>
            <consortium name="Lawrence Berkeley National Laboratory"/>
            <person name="Steindorff A."/>
            <person name="Hensen N."/>
            <person name="Bonometti L."/>
            <person name="Westerberg I."/>
            <person name="Brannstrom I.O."/>
            <person name="Guillou S."/>
            <person name="Cros-Aarteil S."/>
            <person name="Calhoun S."/>
            <person name="Haridas S."/>
            <person name="Kuo A."/>
            <person name="Mondo S."/>
            <person name="Pangilinan J."/>
            <person name="Riley R."/>
            <person name="Labutti K."/>
            <person name="Andreopoulos B."/>
            <person name="Lipzen A."/>
            <person name="Chen C."/>
            <person name="Yanf M."/>
            <person name="Daum C."/>
            <person name="Ng V."/>
            <person name="Clum A."/>
            <person name="Ohm R."/>
            <person name="Martin F."/>
            <person name="Silar P."/>
            <person name="Natvig D."/>
            <person name="Lalanne C."/>
            <person name="Gautier V."/>
            <person name="Ament-Velasquez S.L."/>
            <person name="Kruys A."/>
            <person name="Hutchinson M.I."/>
            <person name="Powell A.J."/>
            <person name="Barry K."/>
            <person name="Miller A.N."/>
            <person name="Grigoriev I.V."/>
            <person name="Debuchy R."/>
            <person name="Gladieux P."/>
            <person name="Thoren M.H."/>
            <person name="Johannesson H."/>
        </authorList>
    </citation>
    <scope>NUCLEOTIDE SEQUENCE</scope>
    <source>
        <strain evidence="4">CBS 990.96</strain>
    </source>
</reference>
<dbReference type="PANTHER" id="PTHR46411">
    <property type="entry name" value="FAMILY ATPASE, PUTATIVE-RELATED"/>
    <property type="match status" value="1"/>
</dbReference>
<dbReference type="AlphaFoldDB" id="A0AAN7GUI2"/>